<proteinExistence type="predicted"/>
<gene>
    <name evidence="1" type="ORF">FKW77_010207</name>
</gene>
<organism evidence="1 2">
    <name type="scientific">Venturia effusa</name>
    <dbReference type="NCBI Taxonomy" id="50376"/>
    <lineage>
        <taxon>Eukaryota</taxon>
        <taxon>Fungi</taxon>
        <taxon>Dikarya</taxon>
        <taxon>Ascomycota</taxon>
        <taxon>Pezizomycotina</taxon>
        <taxon>Dothideomycetes</taxon>
        <taxon>Pleosporomycetidae</taxon>
        <taxon>Venturiales</taxon>
        <taxon>Venturiaceae</taxon>
        <taxon>Venturia</taxon>
    </lineage>
</organism>
<keyword evidence="2" id="KW-1185">Reference proteome</keyword>
<name>A0A517L2A7_9PEZI</name>
<sequence>MASPFSSTSDITFEPTMLSLIGIHSTEQVMQHLQLDVQPSHGHVPMDGEVLITCCACGNGPFVGNCFDLLMQIAAFLLGLWML</sequence>
<protein>
    <submittedName>
        <fullName evidence="1">Uncharacterized protein</fullName>
    </submittedName>
</protein>
<reference evidence="1 2" key="1">
    <citation type="submission" date="2019-07" db="EMBL/GenBank/DDBJ databases">
        <title>Finished genome of Venturia effusa.</title>
        <authorList>
            <person name="Young C.A."/>
            <person name="Cox M.P."/>
            <person name="Ganley A.R.D."/>
            <person name="David W.J."/>
        </authorList>
    </citation>
    <scope>NUCLEOTIDE SEQUENCE [LARGE SCALE GENOMIC DNA]</scope>
    <source>
        <strain evidence="2">albino</strain>
    </source>
</reference>
<accession>A0A517L2A7</accession>
<dbReference type="OrthoDB" id="10465222at2759"/>
<evidence type="ECO:0000313" key="2">
    <source>
        <dbReference type="Proteomes" id="UP000316270"/>
    </source>
</evidence>
<dbReference type="Proteomes" id="UP000316270">
    <property type="component" value="Chromosome 3"/>
</dbReference>
<dbReference type="AlphaFoldDB" id="A0A517L2A7"/>
<dbReference type="EMBL" id="CP042187">
    <property type="protein sequence ID" value="QDS69762.1"/>
    <property type="molecule type" value="Genomic_DNA"/>
</dbReference>
<evidence type="ECO:0000313" key="1">
    <source>
        <dbReference type="EMBL" id="QDS69762.1"/>
    </source>
</evidence>